<feature type="transmembrane region" description="Helical" evidence="6">
    <location>
        <begin position="384"/>
        <end position="405"/>
    </location>
</feature>
<feature type="transmembrane region" description="Helical" evidence="6">
    <location>
        <begin position="151"/>
        <end position="173"/>
    </location>
</feature>
<dbReference type="EMBL" id="CP003700">
    <property type="protein sequence ID" value="EEU33206.1"/>
    <property type="molecule type" value="Genomic_DNA"/>
</dbReference>
<feature type="transmembrane region" description="Helical" evidence="6">
    <location>
        <begin position="119"/>
        <end position="139"/>
    </location>
</feature>
<evidence type="ECO:0000256" key="3">
    <source>
        <dbReference type="ARBA" id="ARBA00022692"/>
    </source>
</evidence>
<dbReference type="eggNOG" id="COG2244">
    <property type="taxonomic scope" value="Bacteria"/>
</dbReference>
<feature type="transmembrane region" description="Helical" evidence="6">
    <location>
        <begin position="212"/>
        <end position="230"/>
    </location>
</feature>
<evidence type="ECO:0000256" key="5">
    <source>
        <dbReference type="ARBA" id="ARBA00023136"/>
    </source>
</evidence>
<dbReference type="AlphaFoldDB" id="C7XQY3"/>
<comment type="subcellular location">
    <subcellularLocation>
        <location evidence="1">Cell membrane</location>
        <topology evidence="1">Multi-pass membrane protein</topology>
    </subcellularLocation>
</comment>
<evidence type="ECO:0000256" key="6">
    <source>
        <dbReference type="SAM" id="Phobius"/>
    </source>
</evidence>
<organism evidence="7 8">
    <name type="scientific">Fusobacterium vincentii 3_1_36A2</name>
    <dbReference type="NCBI Taxonomy" id="469604"/>
    <lineage>
        <taxon>Bacteria</taxon>
        <taxon>Fusobacteriati</taxon>
        <taxon>Fusobacteriota</taxon>
        <taxon>Fusobacteriia</taxon>
        <taxon>Fusobacteriales</taxon>
        <taxon>Fusobacteriaceae</taxon>
        <taxon>Fusobacterium</taxon>
    </lineage>
</organism>
<evidence type="ECO:0000256" key="2">
    <source>
        <dbReference type="ARBA" id="ARBA00022475"/>
    </source>
</evidence>
<feature type="transmembrane region" description="Helical" evidence="6">
    <location>
        <begin position="250"/>
        <end position="274"/>
    </location>
</feature>
<feature type="transmembrane region" description="Helical" evidence="6">
    <location>
        <begin position="85"/>
        <end position="107"/>
    </location>
</feature>
<feature type="transmembrane region" description="Helical" evidence="6">
    <location>
        <begin position="16"/>
        <end position="37"/>
    </location>
</feature>
<dbReference type="RefSeq" id="WP_008800006.1">
    <property type="nucleotide sequence ID" value="NC_022196.1"/>
</dbReference>
<feature type="transmembrane region" description="Helical" evidence="6">
    <location>
        <begin position="358"/>
        <end position="378"/>
    </location>
</feature>
<dbReference type="KEGG" id="fnc:HMPREF0946_01279"/>
<feature type="transmembrane region" description="Helical" evidence="6">
    <location>
        <begin position="442"/>
        <end position="460"/>
    </location>
</feature>
<feature type="transmembrane region" description="Helical" evidence="6">
    <location>
        <begin position="328"/>
        <end position="346"/>
    </location>
</feature>
<gene>
    <name evidence="7" type="ORF">HMPREF0946_01279</name>
</gene>
<dbReference type="GO" id="GO:0005886">
    <property type="term" value="C:plasma membrane"/>
    <property type="evidence" value="ECO:0007669"/>
    <property type="project" value="UniProtKB-SubCell"/>
</dbReference>
<dbReference type="InterPro" id="IPR002797">
    <property type="entry name" value="Polysacc_synth"/>
</dbReference>
<keyword evidence="5 6" id="KW-0472">Membrane</keyword>
<keyword evidence="3 6" id="KW-0812">Transmembrane</keyword>
<evidence type="ECO:0000313" key="7">
    <source>
        <dbReference type="EMBL" id="EEU33206.1"/>
    </source>
</evidence>
<keyword evidence="4 6" id="KW-1133">Transmembrane helix</keyword>
<dbReference type="InterPro" id="IPR050833">
    <property type="entry name" value="Poly_Biosynth_Transport"/>
</dbReference>
<dbReference type="STRING" id="469604.HMPREF0946_01279"/>
<dbReference type="Pfam" id="PF01943">
    <property type="entry name" value="Polysacc_synt"/>
    <property type="match status" value="1"/>
</dbReference>
<reference evidence="7 8" key="1">
    <citation type="submission" date="2013-08" db="EMBL/GenBank/DDBJ databases">
        <title>The Genome Sequence of Fusobacterium sp. 3_1_36A2.</title>
        <authorList>
            <consortium name="The Broad Institute Genome Sequencing Platform"/>
            <person name="Earl A."/>
            <person name="Ward D."/>
            <person name="Feldgarden M."/>
            <person name="Gevers D."/>
            <person name="Strauss J."/>
            <person name="White A."/>
            <person name="Allen-Vercoe E."/>
            <person name="Walker B."/>
            <person name="Young S.K."/>
            <person name="Zeng Q."/>
            <person name="Gargeya S."/>
            <person name="Fitzgerald M."/>
            <person name="Haas B."/>
            <person name="Abouelleil A."/>
            <person name="Alvarado L."/>
            <person name="Arachchi H.M."/>
            <person name="Berlin A.M."/>
            <person name="Chapman S.B."/>
            <person name="Goldberg J."/>
            <person name="Griggs A."/>
            <person name="Gujja S."/>
            <person name="Hansen M."/>
            <person name="Howarth C."/>
            <person name="Imamovic A."/>
            <person name="Larimer J."/>
            <person name="McCowen C."/>
            <person name="Montmayeur A."/>
            <person name="Murphy C."/>
            <person name="Neiman D."/>
            <person name="Pearson M."/>
            <person name="Priest M."/>
            <person name="Roberts A."/>
            <person name="Saif S."/>
            <person name="Shea T."/>
            <person name="Sisk P."/>
            <person name="Sykes S."/>
            <person name="Wortman J."/>
            <person name="Nusbaum C."/>
            <person name="Birren B."/>
        </authorList>
    </citation>
    <scope>NUCLEOTIDE SEQUENCE [LARGE SCALE GENOMIC DNA]</scope>
    <source>
        <strain evidence="7 8">3_1_36A2</strain>
    </source>
</reference>
<proteinExistence type="predicted"/>
<dbReference type="PANTHER" id="PTHR30250:SF11">
    <property type="entry name" value="O-ANTIGEN TRANSPORTER-RELATED"/>
    <property type="match status" value="1"/>
</dbReference>
<dbReference type="Proteomes" id="UP000016231">
    <property type="component" value="Chromosome"/>
</dbReference>
<accession>C7XQY3</accession>
<evidence type="ECO:0000256" key="1">
    <source>
        <dbReference type="ARBA" id="ARBA00004651"/>
    </source>
</evidence>
<feature type="transmembrane region" description="Helical" evidence="6">
    <location>
        <begin position="417"/>
        <end position="436"/>
    </location>
</feature>
<keyword evidence="2" id="KW-1003">Cell membrane</keyword>
<feature type="transmembrane region" description="Helical" evidence="6">
    <location>
        <begin position="179"/>
        <end position="200"/>
    </location>
</feature>
<evidence type="ECO:0000313" key="8">
    <source>
        <dbReference type="Proteomes" id="UP000016231"/>
    </source>
</evidence>
<dbReference type="HOGENOM" id="CLU_022017_7_1_0"/>
<sequence length="474" mass="54766">MHKLKKKDYNGIKAGIWYTIGNIIIKGIPFFTIPIFTRLLTTNDFGIYSIYLSYEEILSVVIGLGISGTVKIAKFEFKNEFEKYISSVINLIAIVGIIFLVISNFLYPFLIFQEWLSRFVVNLIIVQSISVAIYFVVSSKYIIDGDYIKNLLVVFFMTILNIAISLILCLYFFKDNSYLGRIIGTALGAIFIAIFIIFNQNKISTIISKKKYNRFALVLGLPLIFHQLSISLLAQSDKIMIQALVGNKEAGVYSIGVIITSVLAVIISSIDSAWTPWFYSKLSEKKYDILIKNNNILVIFFMYLTSGFILISPDIIHVMTEKSYWDSIYTVIPLIISIYLNFMYVFSVGVEYFLKKTGFISMVTVTCVFINIIFNYFMIKQFGYIAAAYATCISRFFQFLFHYLMAKHLLKFKIVSTKYLIFSLIGICIIGCIANIYIYSIFIRWGIIFIITIFIFSYFYKLKIFDRFLNRHRE</sequence>
<protein>
    <submittedName>
        <fullName evidence="7">Uncharacterized protein</fullName>
    </submittedName>
</protein>
<name>C7XQY3_FUSVC</name>
<dbReference type="OrthoDB" id="49404at2"/>
<evidence type="ECO:0000256" key="4">
    <source>
        <dbReference type="ARBA" id="ARBA00022989"/>
    </source>
</evidence>
<feature type="transmembrane region" description="Helical" evidence="6">
    <location>
        <begin position="295"/>
        <end position="316"/>
    </location>
</feature>
<dbReference type="PANTHER" id="PTHR30250">
    <property type="entry name" value="PST FAMILY PREDICTED COLANIC ACID TRANSPORTER"/>
    <property type="match status" value="1"/>
</dbReference>